<feature type="signal peptide" evidence="7">
    <location>
        <begin position="1"/>
        <end position="18"/>
    </location>
</feature>
<dbReference type="GO" id="GO:0016853">
    <property type="term" value="F:isomerase activity"/>
    <property type="evidence" value="ECO:0007669"/>
    <property type="project" value="UniProtKB-KW"/>
</dbReference>
<keyword evidence="5" id="KW-1015">Disulfide bond</keyword>
<evidence type="ECO:0000256" key="7">
    <source>
        <dbReference type="RuleBase" id="RU364038"/>
    </source>
</evidence>
<evidence type="ECO:0000256" key="6">
    <source>
        <dbReference type="ARBA" id="ARBA00023284"/>
    </source>
</evidence>
<dbReference type="SUPFAM" id="SSF54423">
    <property type="entry name" value="DsbC/DsbG N-terminal domain-like"/>
    <property type="match status" value="1"/>
</dbReference>
<evidence type="ECO:0000256" key="5">
    <source>
        <dbReference type="ARBA" id="ARBA00023157"/>
    </source>
</evidence>
<evidence type="ECO:0000256" key="4">
    <source>
        <dbReference type="ARBA" id="ARBA00022764"/>
    </source>
</evidence>
<evidence type="ECO:0000256" key="1">
    <source>
        <dbReference type="ARBA" id="ARBA00004418"/>
    </source>
</evidence>
<dbReference type="InterPro" id="IPR012336">
    <property type="entry name" value="Thioredoxin-like_fold"/>
</dbReference>
<keyword evidence="10" id="KW-0413">Isomerase</keyword>
<keyword evidence="11" id="KW-1185">Reference proteome</keyword>
<name>A0A7W8G010_9GAMM</name>
<evidence type="ECO:0000259" key="9">
    <source>
        <dbReference type="Pfam" id="PF13098"/>
    </source>
</evidence>
<evidence type="ECO:0000259" key="8">
    <source>
        <dbReference type="Pfam" id="PF10411"/>
    </source>
</evidence>
<dbReference type="Pfam" id="PF10411">
    <property type="entry name" value="DsbC_N"/>
    <property type="match status" value="1"/>
</dbReference>
<accession>A0A7W8G010</accession>
<dbReference type="InterPro" id="IPR051470">
    <property type="entry name" value="Thiol:disulfide_interchange"/>
</dbReference>
<comment type="similarity">
    <text evidence="2 7">Belongs to the thioredoxin family. DsbC subfamily.</text>
</comment>
<dbReference type="CDD" id="cd03020">
    <property type="entry name" value="DsbA_DsbC_DsbG"/>
    <property type="match status" value="1"/>
</dbReference>
<feature type="domain" description="Disulphide bond isomerase DsbC/G N-terminal" evidence="8">
    <location>
        <begin position="18"/>
        <end position="85"/>
    </location>
</feature>
<dbReference type="EMBL" id="JACHHP010000004">
    <property type="protein sequence ID" value="MBB5208686.1"/>
    <property type="molecule type" value="Genomic_DNA"/>
</dbReference>
<dbReference type="Pfam" id="PF13098">
    <property type="entry name" value="Thioredoxin_2"/>
    <property type="match status" value="1"/>
</dbReference>
<evidence type="ECO:0000313" key="11">
    <source>
        <dbReference type="Proteomes" id="UP000521199"/>
    </source>
</evidence>
<keyword evidence="6 7" id="KW-0676">Redox-active center</keyword>
<dbReference type="InterPro" id="IPR033954">
    <property type="entry name" value="DiS-bond_Isoase_DsbC/G"/>
</dbReference>
<dbReference type="RefSeq" id="WP_183961236.1">
    <property type="nucleotide sequence ID" value="NZ_JACHHP010000004.1"/>
</dbReference>
<dbReference type="PANTHER" id="PTHR35272:SF3">
    <property type="entry name" value="THIOL:DISULFIDE INTERCHANGE PROTEIN DSBC"/>
    <property type="match status" value="1"/>
</dbReference>
<reference evidence="10 11" key="1">
    <citation type="submission" date="2020-08" db="EMBL/GenBank/DDBJ databases">
        <title>Genomic Encyclopedia of Type Strains, Phase IV (KMG-IV): sequencing the most valuable type-strain genomes for metagenomic binning, comparative biology and taxonomic classification.</title>
        <authorList>
            <person name="Goeker M."/>
        </authorList>
    </citation>
    <scope>NUCLEOTIDE SEQUENCE [LARGE SCALE GENOMIC DNA]</scope>
    <source>
        <strain evidence="10 11">DSM 24163</strain>
    </source>
</reference>
<dbReference type="Gene3D" id="3.10.450.70">
    <property type="entry name" value="Disulphide bond isomerase, DsbC/G, N-terminal"/>
    <property type="match status" value="1"/>
</dbReference>
<gene>
    <name evidence="10" type="ORF">HNQ52_002236</name>
</gene>
<proteinExistence type="inferred from homology"/>
<dbReference type="Proteomes" id="UP000521199">
    <property type="component" value="Unassembled WGS sequence"/>
</dbReference>
<dbReference type="InterPro" id="IPR018950">
    <property type="entry name" value="DiS-bond_isomerase_DsbC/G_N"/>
</dbReference>
<comment type="subcellular location">
    <subcellularLocation>
        <location evidence="1 7">Periplasm</location>
    </subcellularLocation>
</comment>
<evidence type="ECO:0000313" key="10">
    <source>
        <dbReference type="EMBL" id="MBB5208686.1"/>
    </source>
</evidence>
<protein>
    <recommendedName>
        <fullName evidence="7">Thiol:disulfide interchange protein</fullName>
    </recommendedName>
</protein>
<evidence type="ECO:0000256" key="2">
    <source>
        <dbReference type="ARBA" id="ARBA00009813"/>
    </source>
</evidence>
<dbReference type="Gene3D" id="3.40.30.10">
    <property type="entry name" value="Glutaredoxin"/>
    <property type="match status" value="1"/>
</dbReference>
<dbReference type="PANTHER" id="PTHR35272">
    <property type="entry name" value="THIOL:DISULFIDE INTERCHANGE PROTEIN DSBC-RELATED"/>
    <property type="match status" value="1"/>
</dbReference>
<dbReference type="GO" id="GO:0042597">
    <property type="term" value="C:periplasmic space"/>
    <property type="evidence" value="ECO:0007669"/>
    <property type="project" value="UniProtKB-SubCell"/>
</dbReference>
<comment type="caution">
    <text evidence="10">The sequence shown here is derived from an EMBL/GenBank/DDBJ whole genome shotgun (WGS) entry which is preliminary data.</text>
</comment>
<dbReference type="InterPro" id="IPR036249">
    <property type="entry name" value="Thioredoxin-like_sf"/>
</dbReference>
<dbReference type="InterPro" id="IPR009094">
    <property type="entry name" value="DiS-bond_isomerase_DsbC/G_N_sf"/>
</dbReference>
<evidence type="ECO:0000256" key="3">
    <source>
        <dbReference type="ARBA" id="ARBA00022729"/>
    </source>
</evidence>
<organism evidence="10 11">
    <name type="scientific">Chiayiivirga flava</name>
    <dbReference type="NCBI Taxonomy" id="659595"/>
    <lineage>
        <taxon>Bacteria</taxon>
        <taxon>Pseudomonadati</taxon>
        <taxon>Pseudomonadota</taxon>
        <taxon>Gammaproteobacteria</taxon>
        <taxon>Lysobacterales</taxon>
        <taxon>Lysobacteraceae</taxon>
        <taxon>Chiayiivirga</taxon>
    </lineage>
</organism>
<comment type="function">
    <text evidence="7">Required for disulfide bond formation in some periplasmic proteins. Acts by transferring its disulfide bond to other proteins and is reduced in the process.</text>
</comment>
<keyword evidence="3 7" id="KW-0732">Signal</keyword>
<feature type="chain" id="PRO_5031591582" description="Thiol:disulfide interchange protein" evidence="7">
    <location>
        <begin position="19"/>
        <end position="244"/>
    </location>
</feature>
<sequence>MRYAIVVGGWLVAGTVVAASVDEPAVRAAVARLAPDATVDSVADTPVPGFAQAVVDGQVVYVSRDGTYLLEGNLVDTRTRANLTEAARTDVRKAAFDRIGPEQRIAFEPDPATGKTQRRVTVYTDFDCGVCRRLHDQIAEYNALGIAVDYLFYPRSGIGSPSYDKAVSVWCAADRKSALTEAMRGAVPSPLQCDNPVDEQYAAGARMRFSGTPALYADDGSYLGGYLAPAQLRVRLDQIASTDP</sequence>
<dbReference type="SUPFAM" id="SSF52833">
    <property type="entry name" value="Thioredoxin-like"/>
    <property type="match status" value="1"/>
</dbReference>
<keyword evidence="4 7" id="KW-0574">Periplasm</keyword>
<dbReference type="AlphaFoldDB" id="A0A7W8G010"/>
<feature type="domain" description="Thioredoxin-like fold" evidence="9">
    <location>
        <begin position="113"/>
        <end position="233"/>
    </location>
</feature>